<gene>
    <name evidence="1" type="ORF">AMR74_04145</name>
</gene>
<dbReference type="InterPro" id="IPR027396">
    <property type="entry name" value="DsrEFH-like"/>
</dbReference>
<proteinExistence type="predicted"/>
<dbReference type="InterPro" id="IPR003787">
    <property type="entry name" value="Sulphur_relay_DsrE/F-like"/>
</dbReference>
<dbReference type="Gene3D" id="3.40.1260.10">
    <property type="entry name" value="DsrEFH-like"/>
    <property type="match status" value="1"/>
</dbReference>
<dbReference type="EMBL" id="LIST01000001">
    <property type="protein sequence ID" value="KOX98097.1"/>
    <property type="molecule type" value="Genomic_DNA"/>
</dbReference>
<dbReference type="Pfam" id="PF02635">
    <property type="entry name" value="DsrE"/>
    <property type="match status" value="1"/>
</dbReference>
<dbReference type="PANTHER" id="PTHR34655:SF2">
    <property type="entry name" value="PEROXIREDOXIN FAMILY PROTEIN"/>
    <property type="match status" value="1"/>
</dbReference>
<reference evidence="1 2" key="1">
    <citation type="submission" date="2015-08" db="EMBL/GenBank/DDBJ databases">
        <title>Genomes of Isolates from Cabo Rojo, PR.</title>
        <authorList>
            <person name="Sanchez-Nieves R.L."/>
            <person name="Montalvo-Rodriguez R."/>
        </authorList>
    </citation>
    <scope>NUCLEOTIDE SEQUENCE [LARGE SCALE GENOMIC DNA]</scope>
    <source>
        <strain evidence="1 2">5</strain>
    </source>
</reference>
<accession>A0A0M9ASS5</accession>
<dbReference type="PANTHER" id="PTHR34655">
    <property type="entry name" value="CONSERVED WITHIN P. AEROPHILUM"/>
    <property type="match status" value="1"/>
</dbReference>
<dbReference type="Proteomes" id="UP000037747">
    <property type="component" value="Unassembled WGS sequence"/>
</dbReference>
<sequence>MDEIGIIVSSDDPKNLAMATNLGHVALTMDTDVFLYFTFDGLTHLLEGEKDLSSVQPLLDEGMPNPYDMLDQLIADGGEAVTSVACTTTLDMLQWEQDAIDDDLTTQFAGAVTFLEAAEEADHVFTF</sequence>
<protein>
    <submittedName>
        <fullName evidence="1">Uncharacterized protein</fullName>
    </submittedName>
</protein>
<evidence type="ECO:0000313" key="2">
    <source>
        <dbReference type="Proteomes" id="UP000037747"/>
    </source>
</evidence>
<evidence type="ECO:0000313" key="1">
    <source>
        <dbReference type="EMBL" id="KOX98097.1"/>
    </source>
</evidence>
<dbReference type="RefSeq" id="WP_053770781.1">
    <property type="nucleotide sequence ID" value="NZ_LIST01000001.1"/>
</dbReference>
<dbReference type="AlphaFoldDB" id="A0A0M9ASS5"/>
<dbReference type="PATRIC" id="fig|1705389.3.peg.1140"/>
<dbReference type="STRING" id="1765655.AMR74_04145"/>
<dbReference type="SUPFAM" id="SSF75169">
    <property type="entry name" value="DsrEFH-like"/>
    <property type="match status" value="1"/>
</dbReference>
<dbReference type="OrthoDB" id="181052at2157"/>
<name>A0A0M9ASS5_9EURY</name>
<keyword evidence="2" id="KW-1185">Reference proteome</keyword>
<comment type="caution">
    <text evidence="1">The sequence shown here is derived from an EMBL/GenBank/DDBJ whole genome shotgun (WGS) entry which is preliminary data.</text>
</comment>
<organism evidence="1 2">
    <name type="scientific">Halorubrum tropicale</name>
    <dbReference type="NCBI Taxonomy" id="1765655"/>
    <lineage>
        <taxon>Archaea</taxon>
        <taxon>Methanobacteriati</taxon>
        <taxon>Methanobacteriota</taxon>
        <taxon>Stenosarchaea group</taxon>
        <taxon>Halobacteria</taxon>
        <taxon>Halobacteriales</taxon>
        <taxon>Haloferacaceae</taxon>
        <taxon>Halorubrum</taxon>
    </lineage>
</organism>